<evidence type="ECO:0000259" key="1">
    <source>
        <dbReference type="SMART" id="SM00507"/>
    </source>
</evidence>
<dbReference type="SMART" id="SM00507">
    <property type="entry name" value="HNHc"/>
    <property type="match status" value="1"/>
</dbReference>
<dbReference type="CDD" id="cd00085">
    <property type="entry name" value="HNHc"/>
    <property type="match status" value="1"/>
</dbReference>
<keyword evidence="3" id="KW-1185">Reference proteome</keyword>
<keyword evidence="2" id="KW-0255">Endonuclease</keyword>
<organism evidence="2 3">
    <name type="scientific">Treponema ruminis</name>
    <dbReference type="NCBI Taxonomy" id="744515"/>
    <lineage>
        <taxon>Bacteria</taxon>
        <taxon>Pseudomonadati</taxon>
        <taxon>Spirochaetota</taxon>
        <taxon>Spirochaetia</taxon>
        <taxon>Spirochaetales</taxon>
        <taxon>Treponemataceae</taxon>
        <taxon>Treponema</taxon>
    </lineage>
</organism>
<keyword evidence="2" id="KW-0540">Nuclease</keyword>
<dbReference type="Gene3D" id="1.10.30.50">
    <property type="match status" value="1"/>
</dbReference>
<dbReference type="GO" id="GO:0008270">
    <property type="term" value="F:zinc ion binding"/>
    <property type="evidence" value="ECO:0007669"/>
    <property type="project" value="InterPro"/>
</dbReference>
<gene>
    <name evidence="2" type="ORF">HNP76_002305</name>
</gene>
<dbReference type="InterPro" id="IPR002711">
    <property type="entry name" value="HNH"/>
</dbReference>
<accession>A0A7W8GAS7</accession>
<dbReference type="RefSeq" id="WP_184660624.1">
    <property type="nucleotide sequence ID" value="NZ_CP031518.1"/>
</dbReference>
<keyword evidence="2" id="KW-0378">Hydrolase</keyword>
<proteinExistence type="predicted"/>
<evidence type="ECO:0000313" key="3">
    <source>
        <dbReference type="Proteomes" id="UP000518887"/>
    </source>
</evidence>
<dbReference type="AlphaFoldDB" id="A0A7W8GAS7"/>
<dbReference type="GO" id="GO:0003676">
    <property type="term" value="F:nucleic acid binding"/>
    <property type="evidence" value="ECO:0007669"/>
    <property type="project" value="InterPro"/>
</dbReference>
<dbReference type="EMBL" id="JACHFQ010000007">
    <property type="protein sequence ID" value="MBB5226917.1"/>
    <property type="molecule type" value="Genomic_DNA"/>
</dbReference>
<feature type="domain" description="HNH nuclease" evidence="1">
    <location>
        <begin position="8"/>
        <end position="67"/>
    </location>
</feature>
<dbReference type="InterPro" id="IPR003615">
    <property type="entry name" value="HNH_nuc"/>
</dbReference>
<dbReference type="Pfam" id="PF01844">
    <property type="entry name" value="HNH"/>
    <property type="match status" value="1"/>
</dbReference>
<sequence length="75" mass="8489">MAFTDTIKKEAFSRAKDKCEKCGKQLVWTNHNEGERGAWQAHHKTSVSAGGKDYLSNCMILCLDCHKKTRTYGSH</sequence>
<dbReference type="GO" id="GO:0004519">
    <property type="term" value="F:endonuclease activity"/>
    <property type="evidence" value="ECO:0007669"/>
    <property type="project" value="UniProtKB-KW"/>
</dbReference>
<dbReference type="Proteomes" id="UP000518887">
    <property type="component" value="Unassembled WGS sequence"/>
</dbReference>
<reference evidence="2 3" key="1">
    <citation type="submission" date="2020-08" db="EMBL/GenBank/DDBJ databases">
        <title>Genomic Encyclopedia of Type Strains, Phase IV (KMG-IV): sequencing the most valuable type-strain genomes for metagenomic binning, comparative biology and taxonomic classification.</title>
        <authorList>
            <person name="Goeker M."/>
        </authorList>
    </citation>
    <scope>NUCLEOTIDE SEQUENCE [LARGE SCALE GENOMIC DNA]</scope>
    <source>
        <strain evidence="2 3">DSM 103462</strain>
    </source>
</reference>
<comment type="caution">
    <text evidence="2">The sequence shown here is derived from an EMBL/GenBank/DDBJ whole genome shotgun (WGS) entry which is preliminary data.</text>
</comment>
<protein>
    <submittedName>
        <fullName evidence="2">5-methylcytosine-specific restriction endonuclease McrA</fullName>
    </submittedName>
</protein>
<evidence type="ECO:0000313" key="2">
    <source>
        <dbReference type="EMBL" id="MBB5226917.1"/>
    </source>
</evidence>
<name>A0A7W8GAS7_9SPIR</name>